<organism evidence="1 2">
    <name type="scientific">Anaerocolumna chitinilytica</name>
    <dbReference type="NCBI Taxonomy" id="1727145"/>
    <lineage>
        <taxon>Bacteria</taxon>
        <taxon>Bacillati</taxon>
        <taxon>Bacillota</taxon>
        <taxon>Clostridia</taxon>
        <taxon>Lachnospirales</taxon>
        <taxon>Lachnospiraceae</taxon>
        <taxon>Anaerocolumna</taxon>
    </lineage>
</organism>
<dbReference type="EMBL" id="AP023368">
    <property type="protein sequence ID" value="BCJ98115.1"/>
    <property type="molecule type" value="Genomic_DNA"/>
</dbReference>
<keyword evidence="2" id="KW-1185">Reference proteome</keyword>
<evidence type="ECO:0000313" key="2">
    <source>
        <dbReference type="Proteomes" id="UP000515703"/>
    </source>
</evidence>
<reference evidence="1 2" key="2">
    <citation type="submission" date="2020-08" db="EMBL/GenBank/DDBJ databases">
        <authorList>
            <person name="Ueki A."/>
            <person name="Tonouchi A."/>
        </authorList>
    </citation>
    <scope>NUCLEOTIDE SEQUENCE [LARGE SCALE GENOMIC DNA]</scope>
    <source>
        <strain evidence="1 2">CTTW</strain>
    </source>
</reference>
<evidence type="ECO:0008006" key="3">
    <source>
        <dbReference type="Google" id="ProtNLM"/>
    </source>
</evidence>
<proteinExistence type="predicted"/>
<dbReference type="RefSeq" id="WP_197979827.1">
    <property type="nucleotide sequence ID" value="NZ_AP023368.1"/>
</dbReference>
<dbReference type="KEGG" id="acht:bsdcttw_11560"/>
<evidence type="ECO:0000313" key="1">
    <source>
        <dbReference type="EMBL" id="BCJ98115.1"/>
    </source>
</evidence>
<gene>
    <name evidence="1" type="ORF">bsdcttw_11560</name>
</gene>
<reference evidence="1 2" key="1">
    <citation type="submission" date="2020-08" db="EMBL/GenBank/DDBJ databases">
        <title>Draft genome sequencing of an Anaerocolumna strain isolated from anoxic soil subjected to BSD treatment.</title>
        <authorList>
            <person name="Uek A."/>
            <person name="Tonouchi A."/>
        </authorList>
    </citation>
    <scope>NUCLEOTIDE SEQUENCE [LARGE SCALE GENOMIC DNA]</scope>
    <source>
        <strain evidence="1 2">CTTW</strain>
    </source>
</reference>
<dbReference type="Pfam" id="PF05489">
    <property type="entry name" value="Phage_tail_X"/>
    <property type="match status" value="1"/>
</dbReference>
<protein>
    <recommendedName>
        <fullName evidence="3">Phage tail protein</fullName>
    </recommendedName>
</protein>
<dbReference type="InterPro" id="IPR008861">
    <property type="entry name" value="GpX-like"/>
</dbReference>
<dbReference type="AlphaFoldDB" id="A0A7I8DM73"/>
<sequence length="68" mass="7796">MGNEYVARQGDTWDLISYRSYGSEYHITELVLANYQYINTVVFDGGEVLIIPELAIEKSSLLPPWRLS</sequence>
<name>A0A7I8DM73_9FIRM</name>
<dbReference type="Proteomes" id="UP000515703">
    <property type="component" value="Chromosome"/>
</dbReference>
<accession>A0A7I8DM73</accession>